<feature type="domain" description="Cyclic nucleotide-binding" evidence="9">
    <location>
        <begin position="307"/>
        <end position="377"/>
    </location>
</feature>
<dbReference type="Proteomes" id="UP000004208">
    <property type="component" value="Unassembled WGS sequence"/>
</dbReference>
<accession>D7WAA0</accession>
<dbReference type="SUPFAM" id="SSF82171">
    <property type="entry name" value="DPP6 N-terminal domain-like"/>
    <property type="match status" value="1"/>
</dbReference>
<dbReference type="InterPro" id="IPR059026">
    <property type="entry name" value="LpqB_N"/>
</dbReference>
<evidence type="ECO:0000256" key="1">
    <source>
        <dbReference type="ARBA" id="ARBA00022475"/>
    </source>
</evidence>
<dbReference type="Pfam" id="PF10647">
    <property type="entry name" value="Gmad1"/>
    <property type="match status" value="1"/>
</dbReference>
<gene>
    <name evidence="6" type="primary">lpqB</name>
    <name evidence="10" type="ORF">HMPREF0291_10039</name>
</gene>
<name>D7WAA0_9CORY</name>
<dbReference type="STRING" id="585529.HMPREF0291_10039"/>
<evidence type="ECO:0000256" key="8">
    <source>
        <dbReference type="SAM" id="SignalP"/>
    </source>
</evidence>
<evidence type="ECO:0000256" key="7">
    <source>
        <dbReference type="SAM" id="MobiDB-lite"/>
    </source>
</evidence>
<dbReference type="SMART" id="SM00909">
    <property type="entry name" value="Germane"/>
    <property type="match status" value="1"/>
</dbReference>
<keyword evidence="3" id="KW-0472">Membrane</keyword>
<organism evidence="10 11">
    <name type="scientific">Corynebacterium genitalium ATCC 33030</name>
    <dbReference type="NCBI Taxonomy" id="585529"/>
    <lineage>
        <taxon>Bacteria</taxon>
        <taxon>Bacillati</taxon>
        <taxon>Actinomycetota</taxon>
        <taxon>Actinomycetes</taxon>
        <taxon>Mycobacteriales</taxon>
        <taxon>Corynebacteriaceae</taxon>
        <taxon>Corynebacterium</taxon>
    </lineage>
</organism>
<dbReference type="InterPro" id="IPR023959">
    <property type="entry name" value="LpqB"/>
</dbReference>
<evidence type="ECO:0000313" key="11">
    <source>
        <dbReference type="Proteomes" id="UP000004208"/>
    </source>
</evidence>
<dbReference type="AlphaFoldDB" id="D7WAA0"/>
<keyword evidence="5 10" id="KW-0449">Lipoprotein</keyword>
<reference evidence="10" key="1">
    <citation type="submission" date="2010-06" db="EMBL/GenBank/DDBJ databases">
        <authorList>
            <person name="Muzny D."/>
            <person name="Qin X."/>
            <person name="Buhay C."/>
            <person name="Dugan-Rocha S."/>
            <person name="Ding Y."/>
            <person name="Chen G."/>
            <person name="Hawes A."/>
            <person name="Holder M."/>
            <person name="Jhangiani S."/>
            <person name="Johnson A."/>
            <person name="Khan Z."/>
            <person name="Li Z."/>
            <person name="Liu W."/>
            <person name="Liu X."/>
            <person name="Perez L."/>
            <person name="Shen H."/>
            <person name="Wang Q."/>
            <person name="Watt J."/>
            <person name="Xi L."/>
            <person name="Xin Y."/>
            <person name="Zhou J."/>
            <person name="Deng J."/>
            <person name="Jiang H."/>
            <person name="Liu Y."/>
            <person name="Qu J."/>
            <person name="Song X.-Z."/>
            <person name="Zhang L."/>
            <person name="Villasana D."/>
            <person name="Johnson A."/>
            <person name="Liu J."/>
            <person name="Liyanage D."/>
            <person name="Lorensuhewa L."/>
            <person name="Robinson T."/>
            <person name="Song A."/>
            <person name="Song B.-B."/>
            <person name="Dinh H."/>
            <person name="Thornton R."/>
            <person name="Coyle M."/>
            <person name="Francisco L."/>
            <person name="Jackson L."/>
            <person name="Javaid M."/>
            <person name="Korchina V."/>
            <person name="Kovar C."/>
            <person name="Mata R."/>
            <person name="Mathew T."/>
            <person name="Ngo R."/>
            <person name="Nguyen L."/>
            <person name="Nguyen N."/>
            <person name="Okwuonu G."/>
            <person name="Ongeri F."/>
            <person name="Pham C."/>
            <person name="Simmons D."/>
            <person name="Wilczek-Boney K."/>
            <person name="Hale W."/>
            <person name="Jakkamsetti A."/>
            <person name="Pham P."/>
            <person name="Ruth R."/>
            <person name="San Lucas F."/>
            <person name="Warren J."/>
            <person name="Zhang J."/>
            <person name="Zhao Z."/>
            <person name="Zhou C."/>
            <person name="Zhu D."/>
            <person name="Lee S."/>
            <person name="Bess C."/>
            <person name="Blankenburg K."/>
            <person name="Forbes L."/>
            <person name="Fu Q."/>
            <person name="Gubbala S."/>
            <person name="Hirani K."/>
            <person name="Jayaseelan J.C."/>
            <person name="Lara F."/>
            <person name="Munidasa M."/>
            <person name="Palculict T."/>
            <person name="Patil S."/>
            <person name="Pu L.-L."/>
            <person name="Saada N."/>
            <person name="Tang L."/>
            <person name="Weissenberger G."/>
            <person name="Zhu Y."/>
            <person name="Hemphill L."/>
            <person name="Shang Y."/>
            <person name="Youmans B."/>
            <person name="Ayvaz T."/>
            <person name="Ross M."/>
            <person name="Santibanez J."/>
            <person name="Aqrawi P."/>
            <person name="Gross S."/>
            <person name="Joshi V."/>
            <person name="Fowler G."/>
            <person name="Nazareth L."/>
            <person name="Reid J."/>
            <person name="Worley K."/>
            <person name="Petrosino J."/>
            <person name="Highlander S."/>
            <person name="Gibbs R."/>
        </authorList>
    </citation>
    <scope>NUCLEOTIDE SEQUENCE [LARGE SCALE GENOMIC DNA]</scope>
    <source>
        <strain evidence="10">ATCC 33030</strain>
    </source>
</reference>
<dbReference type="PROSITE" id="PS50042">
    <property type="entry name" value="CNMP_BINDING_3"/>
    <property type="match status" value="1"/>
</dbReference>
<sequence>MHFMNPSTHRRRTAVLALAGAGLLFTATGCATLPTSTEPHVLHPFNDQRAPMPVEEPREGMEPDLLLREFFAASANPTGDFEAARRYMTAPMAEMWAPRDITFVLDSFDLTSRASTDQNKRSYSVAGRIVGYLLPGGAFQPGDNRQYEATMELSQQDGEWRIGALPNEVVIDRTDLRSHYEPRNLYYYDTTGQSLVSDRRWVYARVPSIETLLMNMLVGGPEERIAPAVRSAIPEDVAFTGLNDGIYEFTGLADADEQTRARFAAQVVWTLNEAGVRGPYSIKADGAALLDESVELTTDDFADLNPVPQPDGGPSLYTLSDGSIKAVSYPGGDDSEVESIPELDKIGDISHIDISDDGAYAAAVNVSEREQALVFGRLGSDGNNGDNGRGNSNKASSREVLRAESLTRPSLEPDHTAAWTVLDGQRVVRLDRSSTNGEVTVNDVEMNLPESLGGEISVLRLSQTGARVVMIIDGHLAVGVVERRDDGSRAVVNVVKYAATELGGAAVAVDWQPDGSLLVGTSIMNTPVYRVEMDGSTATALPSGNISGPVVALGASDDTMYITDSKVLMQMPVQIRENVNWREVPGQQGVRAAPVLPRP</sequence>
<dbReference type="GO" id="GO:0005886">
    <property type="term" value="C:plasma membrane"/>
    <property type="evidence" value="ECO:0007669"/>
    <property type="project" value="UniProtKB-SubCell"/>
</dbReference>
<evidence type="ECO:0000256" key="5">
    <source>
        <dbReference type="ARBA" id="ARBA00023288"/>
    </source>
</evidence>
<comment type="caution">
    <text evidence="10">The sequence shown here is derived from an EMBL/GenBank/DDBJ whole genome shotgun (WGS) entry which is preliminary data.</text>
</comment>
<comment type="similarity">
    <text evidence="6">Belongs to the LpqB lipoprotein family.</text>
</comment>
<dbReference type="eggNOG" id="COG5401">
    <property type="taxonomic scope" value="Bacteria"/>
</dbReference>
<feature type="region of interest" description="Disordered" evidence="7">
    <location>
        <begin position="377"/>
        <end position="406"/>
    </location>
</feature>
<dbReference type="HAMAP" id="MF_01373">
    <property type="entry name" value="LpqB_lipoprot"/>
    <property type="match status" value="1"/>
</dbReference>
<dbReference type="EMBL" id="ACLJ02000001">
    <property type="protein sequence ID" value="EFK54781.1"/>
    <property type="molecule type" value="Genomic_DNA"/>
</dbReference>
<evidence type="ECO:0000256" key="3">
    <source>
        <dbReference type="ARBA" id="ARBA00023136"/>
    </source>
</evidence>
<feature type="chain" id="PRO_5038616800" description="Lipoprotein LpqB" evidence="8">
    <location>
        <begin position="32"/>
        <end position="599"/>
    </location>
</feature>
<dbReference type="InterPro" id="IPR000595">
    <property type="entry name" value="cNMP-bd_dom"/>
</dbReference>
<feature type="compositionally biased region" description="Low complexity" evidence="7">
    <location>
        <begin position="377"/>
        <end position="393"/>
    </location>
</feature>
<evidence type="ECO:0000256" key="4">
    <source>
        <dbReference type="ARBA" id="ARBA00023139"/>
    </source>
</evidence>
<dbReference type="HOGENOM" id="CLU_032207_1_0_11"/>
<dbReference type="Pfam" id="PF25976">
    <property type="entry name" value="LpqB_N"/>
    <property type="match status" value="1"/>
</dbReference>
<evidence type="ECO:0000256" key="2">
    <source>
        <dbReference type="ARBA" id="ARBA00022729"/>
    </source>
</evidence>
<keyword evidence="11" id="KW-1185">Reference proteome</keyword>
<dbReference type="InterPro" id="IPR019606">
    <property type="entry name" value="GerMN"/>
</dbReference>
<protein>
    <recommendedName>
        <fullName evidence="6">Lipoprotein LpqB</fullName>
    </recommendedName>
</protein>
<evidence type="ECO:0000313" key="10">
    <source>
        <dbReference type="EMBL" id="EFK54781.1"/>
    </source>
</evidence>
<dbReference type="InterPro" id="IPR018910">
    <property type="entry name" value="LpqB_C"/>
</dbReference>
<dbReference type="Pfam" id="PF10646">
    <property type="entry name" value="Germane"/>
    <property type="match status" value="1"/>
</dbReference>
<keyword evidence="4" id="KW-0564">Palmitate</keyword>
<keyword evidence="2 8" id="KW-0732">Signal</keyword>
<feature type="signal peptide" evidence="8">
    <location>
        <begin position="1"/>
        <end position="31"/>
    </location>
</feature>
<proteinExistence type="inferred from homology"/>
<evidence type="ECO:0000256" key="6">
    <source>
        <dbReference type="HAMAP-Rule" id="MF_01373"/>
    </source>
</evidence>
<evidence type="ECO:0000259" key="9">
    <source>
        <dbReference type="PROSITE" id="PS50042"/>
    </source>
</evidence>
<comment type="subcellular location">
    <subcellularLocation>
        <location evidence="6">Cell membrane</location>
        <topology evidence="6">Lipid-anchor</topology>
    </subcellularLocation>
</comment>
<keyword evidence="1" id="KW-1003">Cell membrane</keyword>